<dbReference type="EC" id="1.2.1.11" evidence="3 12"/>
<dbReference type="GO" id="GO:0051287">
    <property type="term" value="F:NAD binding"/>
    <property type="evidence" value="ECO:0007669"/>
    <property type="project" value="InterPro"/>
</dbReference>
<evidence type="ECO:0000256" key="8">
    <source>
        <dbReference type="ARBA" id="ARBA00023002"/>
    </source>
</evidence>
<dbReference type="EMBL" id="SOJN01000074">
    <property type="protein sequence ID" value="TET45911.1"/>
    <property type="molecule type" value="Genomic_DNA"/>
</dbReference>
<dbReference type="Gene3D" id="3.40.50.720">
    <property type="entry name" value="NAD(P)-binding Rossmann-like Domain"/>
    <property type="match status" value="1"/>
</dbReference>
<dbReference type="CDD" id="cd02316">
    <property type="entry name" value="VcASADH2_like_N"/>
    <property type="match status" value="1"/>
</dbReference>
<dbReference type="Gene3D" id="3.30.360.10">
    <property type="entry name" value="Dihydrodipicolinate Reductase, domain 2"/>
    <property type="match status" value="1"/>
</dbReference>
<name>A0A523UUF9_UNCT6</name>
<sequence>MMRKVLEERNFPVDDLLLLASERSSGAKLKFKGDYHEIVELDAAHLEGIDIALFATEAEISREYVNAAVKAGAVAIDNSSAFRMDEDVPLIVPEVNSERLRDHKGIIANPNCSTIQLVVVLWLIHTHSTLRRVVVSTYQSVSGKGRQALEELAAQMERYRPRVSDSPYSLRPNAEAEVFPHRMISNLIPQIDDFTTDGHTKEEEKMIKESQKIMELPDLKITATCVRVPVLFSHSESVNIETEKEIGPEEAKRLLSACAGIKIVDEPQLQSYPLPSQASDTDLVYVGRIRRDRSVPHGLNLWIVADNLRKGAATNAVQIAEKLLDLGLL</sequence>
<accession>A0A523UUF9</accession>
<gene>
    <name evidence="15" type="ORF">E3J62_06050</name>
</gene>
<dbReference type="GO" id="GO:0046983">
    <property type="term" value="F:protein dimerization activity"/>
    <property type="evidence" value="ECO:0007669"/>
    <property type="project" value="InterPro"/>
</dbReference>
<feature type="domain" description="Semialdehyde dehydrogenase NAD-binding" evidence="14">
    <location>
        <begin position="2"/>
        <end position="103"/>
    </location>
</feature>
<dbReference type="GO" id="GO:0009097">
    <property type="term" value="P:isoleucine biosynthetic process"/>
    <property type="evidence" value="ECO:0007669"/>
    <property type="project" value="UniProtKB-UniRule"/>
</dbReference>
<keyword evidence="5" id="KW-0791">Threonine biosynthesis</keyword>
<evidence type="ECO:0000256" key="3">
    <source>
        <dbReference type="ARBA" id="ARBA00013120"/>
    </source>
</evidence>
<dbReference type="NCBIfam" id="NF011456">
    <property type="entry name" value="PRK14874.1"/>
    <property type="match status" value="1"/>
</dbReference>
<keyword evidence="6" id="KW-0521">NADP</keyword>
<dbReference type="GO" id="GO:0009089">
    <property type="term" value="P:lysine biosynthetic process via diaminopimelate"/>
    <property type="evidence" value="ECO:0007669"/>
    <property type="project" value="UniProtKB-UniRule"/>
</dbReference>
<organism evidence="15 16">
    <name type="scientific">candidate division TA06 bacterium</name>
    <dbReference type="NCBI Taxonomy" id="2250710"/>
    <lineage>
        <taxon>Bacteria</taxon>
        <taxon>Bacteria division TA06</taxon>
    </lineage>
</organism>
<evidence type="ECO:0000256" key="4">
    <source>
        <dbReference type="ARBA" id="ARBA00022605"/>
    </source>
</evidence>
<keyword evidence="7" id="KW-0220">Diaminopimelate biosynthesis</keyword>
<dbReference type="InterPro" id="IPR036291">
    <property type="entry name" value="NAD(P)-bd_dom_sf"/>
</dbReference>
<proteinExistence type="inferred from homology"/>
<keyword evidence="9" id="KW-0457">Lysine biosynthesis</keyword>
<evidence type="ECO:0000256" key="1">
    <source>
        <dbReference type="ARBA" id="ARBA00010584"/>
    </source>
</evidence>
<dbReference type="GO" id="GO:0009088">
    <property type="term" value="P:threonine biosynthetic process"/>
    <property type="evidence" value="ECO:0007669"/>
    <property type="project" value="UniProtKB-UniRule"/>
</dbReference>
<dbReference type="AlphaFoldDB" id="A0A523UUF9"/>
<dbReference type="Proteomes" id="UP000315525">
    <property type="component" value="Unassembled WGS sequence"/>
</dbReference>
<evidence type="ECO:0000256" key="13">
    <source>
        <dbReference type="PIRSR" id="PIRSR000148-1"/>
    </source>
</evidence>
<dbReference type="GO" id="GO:0019877">
    <property type="term" value="P:diaminopimelate biosynthetic process"/>
    <property type="evidence" value="ECO:0007669"/>
    <property type="project" value="UniProtKB-KW"/>
</dbReference>
<keyword evidence="4" id="KW-0028">Amino-acid biosynthesis</keyword>
<comment type="similarity">
    <text evidence="1">Belongs to the aspartate-semialdehyde dehydrogenase family.</text>
</comment>
<dbReference type="InterPro" id="IPR012280">
    <property type="entry name" value="Semialdhyde_DH_dimer_dom"/>
</dbReference>
<dbReference type="GO" id="GO:0004073">
    <property type="term" value="F:aspartate-semialdehyde dehydrogenase activity"/>
    <property type="evidence" value="ECO:0007669"/>
    <property type="project" value="UniProtKB-UniRule"/>
</dbReference>
<reference evidence="15 16" key="1">
    <citation type="submission" date="2019-03" db="EMBL/GenBank/DDBJ databases">
        <title>Metabolic potential of uncultured bacteria and archaea associated with petroleum seepage in deep-sea sediments.</title>
        <authorList>
            <person name="Dong X."/>
            <person name="Hubert C."/>
        </authorList>
    </citation>
    <scope>NUCLEOTIDE SEQUENCE [LARGE SCALE GENOMIC DNA]</scope>
    <source>
        <strain evidence="15">E44_bin18</strain>
    </source>
</reference>
<dbReference type="PIRSF" id="PIRSF000148">
    <property type="entry name" value="ASA_dh"/>
    <property type="match status" value="1"/>
</dbReference>
<dbReference type="CDD" id="cd18131">
    <property type="entry name" value="ASADH_C_bac_euk_like"/>
    <property type="match status" value="1"/>
</dbReference>
<feature type="active site" description="Proton acceptor" evidence="13">
    <location>
        <position position="234"/>
    </location>
</feature>
<evidence type="ECO:0000313" key="16">
    <source>
        <dbReference type="Proteomes" id="UP000315525"/>
    </source>
</evidence>
<dbReference type="GO" id="GO:0009086">
    <property type="term" value="P:methionine biosynthetic process"/>
    <property type="evidence" value="ECO:0007669"/>
    <property type="project" value="UniProtKB-UniRule"/>
</dbReference>
<dbReference type="SUPFAM" id="SSF55347">
    <property type="entry name" value="Glyceraldehyde-3-phosphate dehydrogenase-like, C-terminal domain"/>
    <property type="match status" value="1"/>
</dbReference>
<dbReference type="SMART" id="SM00859">
    <property type="entry name" value="Semialdhyde_dh"/>
    <property type="match status" value="1"/>
</dbReference>
<evidence type="ECO:0000256" key="12">
    <source>
        <dbReference type="NCBIfam" id="TIGR01296"/>
    </source>
</evidence>
<dbReference type="PANTHER" id="PTHR46278">
    <property type="entry name" value="DEHYDROGENASE, PUTATIVE-RELATED"/>
    <property type="match status" value="1"/>
</dbReference>
<evidence type="ECO:0000256" key="5">
    <source>
        <dbReference type="ARBA" id="ARBA00022697"/>
    </source>
</evidence>
<evidence type="ECO:0000313" key="15">
    <source>
        <dbReference type="EMBL" id="TET45911.1"/>
    </source>
</evidence>
<evidence type="ECO:0000256" key="9">
    <source>
        <dbReference type="ARBA" id="ARBA00023154"/>
    </source>
</evidence>
<comment type="subunit">
    <text evidence="2">Homodimer.</text>
</comment>
<evidence type="ECO:0000256" key="10">
    <source>
        <dbReference type="ARBA" id="ARBA00023167"/>
    </source>
</evidence>
<evidence type="ECO:0000256" key="6">
    <source>
        <dbReference type="ARBA" id="ARBA00022857"/>
    </source>
</evidence>
<protein>
    <recommendedName>
        <fullName evidence="3 12">Aspartate-semialdehyde dehydrogenase</fullName>
        <ecNumber evidence="3 12">1.2.1.11</ecNumber>
    </recommendedName>
</protein>
<keyword evidence="10" id="KW-0486">Methionine biosynthesis</keyword>
<evidence type="ECO:0000256" key="7">
    <source>
        <dbReference type="ARBA" id="ARBA00022915"/>
    </source>
</evidence>
<dbReference type="GO" id="GO:0050661">
    <property type="term" value="F:NADP binding"/>
    <property type="evidence" value="ECO:0007669"/>
    <property type="project" value="InterPro"/>
</dbReference>
<feature type="active site" description="Acyl-thioester intermediate" evidence="13">
    <location>
        <position position="112"/>
    </location>
</feature>
<evidence type="ECO:0000256" key="2">
    <source>
        <dbReference type="ARBA" id="ARBA00011738"/>
    </source>
</evidence>
<dbReference type="InterPro" id="IPR005986">
    <property type="entry name" value="Asp_semialdehyde_DH_beta"/>
</dbReference>
<dbReference type="SUPFAM" id="SSF51735">
    <property type="entry name" value="NAD(P)-binding Rossmann-fold domains"/>
    <property type="match status" value="1"/>
</dbReference>
<dbReference type="Pfam" id="PF02774">
    <property type="entry name" value="Semialdhyde_dhC"/>
    <property type="match status" value="1"/>
</dbReference>
<dbReference type="Pfam" id="PF01118">
    <property type="entry name" value="Semialdhyde_dh"/>
    <property type="match status" value="1"/>
</dbReference>
<dbReference type="PANTHER" id="PTHR46278:SF2">
    <property type="entry name" value="ASPARTATE-SEMIALDEHYDE DEHYDROGENASE"/>
    <property type="match status" value="1"/>
</dbReference>
<evidence type="ECO:0000259" key="14">
    <source>
        <dbReference type="SMART" id="SM00859"/>
    </source>
</evidence>
<comment type="catalytic activity">
    <reaction evidence="11">
        <text>L-aspartate 4-semialdehyde + phosphate + NADP(+) = 4-phospho-L-aspartate + NADPH + H(+)</text>
        <dbReference type="Rhea" id="RHEA:24284"/>
        <dbReference type="ChEBI" id="CHEBI:15378"/>
        <dbReference type="ChEBI" id="CHEBI:43474"/>
        <dbReference type="ChEBI" id="CHEBI:57535"/>
        <dbReference type="ChEBI" id="CHEBI:57783"/>
        <dbReference type="ChEBI" id="CHEBI:58349"/>
        <dbReference type="ChEBI" id="CHEBI:537519"/>
        <dbReference type="EC" id="1.2.1.11"/>
    </reaction>
</comment>
<dbReference type="NCBIfam" id="TIGR01296">
    <property type="entry name" value="asd_B"/>
    <property type="match status" value="1"/>
</dbReference>
<evidence type="ECO:0000256" key="11">
    <source>
        <dbReference type="ARBA" id="ARBA00047891"/>
    </source>
</evidence>
<comment type="caution">
    <text evidence="15">The sequence shown here is derived from an EMBL/GenBank/DDBJ whole genome shotgun (WGS) entry which is preliminary data.</text>
</comment>
<dbReference type="InterPro" id="IPR000534">
    <property type="entry name" value="Semialdehyde_DH_NAD-bd"/>
</dbReference>
<keyword evidence="8 15" id="KW-0560">Oxidoreductase</keyword>